<reference evidence="4" key="1">
    <citation type="submission" date="2020-10" db="EMBL/GenBank/DDBJ databases">
        <authorList>
            <person name="Gilroy R."/>
        </authorList>
    </citation>
    <scope>NUCLEOTIDE SEQUENCE</scope>
    <source>
        <strain evidence="4">ChiW25-3613</strain>
    </source>
</reference>
<feature type="site" description="Important for substrate specificity" evidence="3">
    <location>
        <position position="151"/>
    </location>
</feature>
<evidence type="ECO:0000313" key="4">
    <source>
        <dbReference type="EMBL" id="HIR39741.1"/>
    </source>
</evidence>
<dbReference type="Gene3D" id="3.90.950.10">
    <property type="match status" value="1"/>
</dbReference>
<evidence type="ECO:0000256" key="1">
    <source>
        <dbReference type="ARBA" id="ARBA00001968"/>
    </source>
</evidence>
<keyword evidence="2 3" id="KW-0378">Hydrolase</keyword>
<dbReference type="Proteomes" id="UP000824179">
    <property type="component" value="Unassembled WGS sequence"/>
</dbReference>
<name>A0A9D1AHB9_9FIRM</name>
<organism evidence="4 5">
    <name type="scientific">Candidatus Coproplasma stercoripullorum</name>
    <dbReference type="NCBI Taxonomy" id="2840751"/>
    <lineage>
        <taxon>Bacteria</taxon>
        <taxon>Bacillati</taxon>
        <taxon>Bacillota</taxon>
        <taxon>Clostridia</taxon>
        <taxon>Eubacteriales</taxon>
        <taxon>Candidatus Coproplasma</taxon>
    </lineage>
</organism>
<dbReference type="GO" id="GO:0005737">
    <property type="term" value="C:cytoplasm"/>
    <property type="evidence" value="ECO:0007669"/>
    <property type="project" value="UniProtKB-SubCell"/>
</dbReference>
<dbReference type="SUPFAM" id="SSF52972">
    <property type="entry name" value="ITPase-like"/>
    <property type="match status" value="1"/>
</dbReference>
<proteinExistence type="inferred from homology"/>
<feature type="site" description="Important for substrate specificity" evidence="3">
    <location>
        <position position="11"/>
    </location>
</feature>
<feature type="site" description="Important for substrate specificity" evidence="3">
    <location>
        <position position="69"/>
    </location>
</feature>
<comment type="caution">
    <text evidence="3">Lacks conserved residue(s) required for the propagation of feature annotation.</text>
</comment>
<dbReference type="NCBIfam" id="TIGR00172">
    <property type="entry name" value="maf"/>
    <property type="match status" value="1"/>
</dbReference>
<dbReference type="InterPro" id="IPR029001">
    <property type="entry name" value="ITPase-like_fam"/>
</dbReference>
<evidence type="ECO:0000256" key="3">
    <source>
        <dbReference type="HAMAP-Rule" id="MF_00528"/>
    </source>
</evidence>
<dbReference type="EMBL" id="DVHB01000085">
    <property type="protein sequence ID" value="HIR39741.1"/>
    <property type="molecule type" value="Genomic_DNA"/>
</dbReference>
<dbReference type="Pfam" id="PF02545">
    <property type="entry name" value="Maf"/>
    <property type="match status" value="1"/>
</dbReference>
<comment type="catalytic activity">
    <reaction evidence="3">
        <text>dTTP + H2O = dTMP + diphosphate + H(+)</text>
        <dbReference type="Rhea" id="RHEA:28534"/>
        <dbReference type="ChEBI" id="CHEBI:15377"/>
        <dbReference type="ChEBI" id="CHEBI:15378"/>
        <dbReference type="ChEBI" id="CHEBI:33019"/>
        <dbReference type="ChEBI" id="CHEBI:37568"/>
        <dbReference type="ChEBI" id="CHEBI:63528"/>
        <dbReference type="EC" id="3.6.1.9"/>
    </reaction>
</comment>
<evidence type="ECO:0000313" key="5">
    <source>
        <dbReference type="Proteomes" id="UP000824179"/>
    </source>
</evidence>
<comment type="subcellular location">
    <subcellularLocation>
        <location evidence="3">Cytoplasm</location>
    </subcellularLocation>
</comment>
<gene>
    <name evidence="4" type="primary">maf</name>
    <name evidence="4" type="ORF">IAB90_05080</name>
</gene>
<keyword evidence="3" id="KW-0963">Cytoplasm</keyword>
<comment type="caution">
    <text evidence="4">The sequence shown here is derived from an EMBL/GenBank/DDBJ whole genome shotgun (WGS) entry which is preliminary data.</text>
</comment>
<protein>
    <recommendedName>
        <fullName evidence="3">dTTP/UTP pyrophosphatase</fullName>
        <shortName evidence="3">dTTPase/UTPase</shortName>
        <ecNumber evidence="3">3.6.1.9</ecNumber>
    </recommendedName>
    <alternativeName>
        <fullName evidence="3">Nucleoside triphosphate pyrophosphatase</fullName>
    </alternativeName>
    <alternativeName>
        <fullName evidence="3">Nucleotide pyrophosphatase</fullName>
        <shortName evidence="3">Nucleotide PPase</shortName>
    </alternativeName>
</protein>
<accession>A0A9D1AHB9</accession>
<dbReference type="EC" id="3.6.1.9" evidence="3"/>
<evidence type="ECO:0000256" key="2">
    <source>
        <dbReference type="ARBA" id="ARBA00022801"/>
    </source>
</evidence>
<dbReference type="PANTHER" id="PTHR43213:SF5">
    <property type="entry name" value="BIFUNCTIONAL DTTP_UTP PYROPHOSPHATASE_METHYLTRANSFERASE PROTEIN-RELATED"/>
    <property type="match status" value="1"/>
</dbReference>
<feature type="active site" description="Proton acceptor" evidence="3">
    <location>
        <position position="68"/>
    </location>
</feature>
<dbReference type="PANTHER" id="PTHR43213">
    <property type="entry name" value="BIFUNCTIONAL DTTP/UTP PYROPHOSPHATASE/METHYLTRANSFERASE PROTEIN-RELATED"/>
    <property type="match status" value="1"/>
</dbReference>
<dbReference type="InterPro" id="IPR003697">
    <property type="entry name" value="Maf-like"/>
</dbReference>
<dbReference type="HAMAP" id="MF_00528">
    <property type="entry name" value="Maf"/>
    <property type="match status" value="1"/>
</dbReference>
<dbReference type="AlphaFoldDB" id="A0A9D1AHB9"/>
<sequence>MQYVLASASPRRRELLSQIVDEFIVDPAVGGEEVNLSLFPEDMACALAERKCDEVFRRHSGSTVIGCDTIVVFEGEVLGKPKDRDDAAATLRRLSGKTHFVITGVCVRNKYKKLVKYDKTEVKFNLLSEAFIKIYVDSGSPLDKAGSYGIQDGGLVREYYGSYSNVVGLPVALVSNMLKEVREDI</sequence>
<reference evidence="4" key="2">
    <citation type="journal article" date="2021" name="PeerJ">
        <title>Extensive microbial diversity within the chicken gut microbiome revealed by metagenomics and culture.</title>
        <authorList>
            <person name="Gilroy R."/>
            <person name="Ravi A."/>
            <person name="Getino M."/>
            <person name="Pursley I."/>
            <person name="Horton D.L."/>
            <person name="Alikhan N.F."/>
            <person name="Baker D."/>
            <person name="Gharbi K."/>
            <person name="Hall N."/>
            <person name="Watson M."/>
            <person name="Adriaenssens E.M."/>
            <person name="Foster-Nyarko E."/>
            <person name="Jarju S."/>
            <person name="Secka A."/>
            <person name="Antonio M."/>
            <person name="Oren A."/>
            <person name="Chaudhuri R.R."/>
            <person name="La Ragione R."/>
            <person name="Hildebrand F."/>
            <person name="Pallen M.J."/>
        </authorList>
    </citation>
    <scope>NUCLEOTIDE SEQUENCE</scope>
    <source>
        <strain evidence="4">ChiW25-3613</strain>
    </source>
</reference>
<dbReference type="GO" id="GO:0009117">
    <property type="term" value="P:nucleotide metabolic process"/>
    <property type="evidence" value="ECO:0007669"/>
    <property type="project" value="UniProtKB-KW"/>
</dbReference>
<dbReference type="PIRSF" id="PIRSF006305">
    <property type="entry name" value="Maf"/>
    <property type="match status" value="1"/>
</dbReference>
<comment type="similarity">
    <text evidence="3">Belongs to the Maf family. YhdE subfamily.</text>
</comment>
<comment type="catalytic activity">
    <reaction evidence="3">
        <text>UTP + H2O = UMP + diphosphate + H(+)</text>
        <dbReference type="Rhea" id="RHEA:29395"/>
        <dbReference type="ChEBI" id="CHEBI:15377"/>
        <dbReference type="ChEBI" id="CHEBI:15378"/>
        <dbReference type="ChEBI" id="CHEBI:33019"/>
        <dbReference type="ChEBI" id="CHEBI:46398"/>
        <dbReference type="ChEBI" id="CHEBI:57865"/>
        <dbReference type="EC" id="3.6.1.9"/>
    </reaction>
</comment>
<comment type="cofactor">
    <cofactor evidence="1 3">
        <name>a divalent metal cation</name>
        <dbReference type="ChEBI" id="CHEBI:60240"/>
    </cofactor>
</comment>
<comment type="function">
    <text evidence="3">Nucleoside triphosphate pyrophosphatase that hydrolyzes dTTP and UTP. May have a dual role in cell division arrest and in preventing the incorporation of modified nucleotides into cellular nucleic acids.</text>
</comment>
<dbReference type="CDD" id="cd00555">
    <property type="entry name" value="Maf"/>
    <property type="match status" value="1"/>
</dbReference>
<keyword evidence="3" id="KW-0546">Nucleotide metabolism</keyword>
<dbReference type="GO" id="GO:0047429">
    <property type="term" value="F:nucleoside triphosphate diphosphatase activity"/>
    <property type="evidence" value="ECO:0007669"/>
    <property type="project" value="UniProtKB-EC"/>
</dbReference>